<evidence type="ECO:0000313" key="1">
    <source>
        <dbReference type="EMBL" id="ACL48151.1"/>
    </source>
</evidence>
<accession>B8J314</accession>
<dbReference type="AlphaFoldDB" id="B8J314"/>
<gene>
    <name evidence="1" type="ordered locus">Ddes_0236</name>
</gene>
<dbReference type="KEGG" id="dds:Ddes_0236"/>
<reference evidence="1" key="1">
    <citation type="submission" date="2009-01" db="EMBL/GenBank/DDBJ databases">
        <title>Complete sequence of Desulfovibrio desulfuricans subsp. desulfuricans str. ATCC 27774.</title>
        <authorList>
            <consortium name="US DOE Joint Genome Institute"/>
            <person name="Lucas S."/>
            <person name="Copeland A."/>
            <person name="Lapidus A."/>
            <person name="Glavina del Rio T."/>
            <person name="Tice H."/>
            <person name="Bruce D."/>
            <person name="Goodwin L."/>
            <person name="Pitluck S."/>
            <person name="Sims D."/>
            <person name="Lu M."/>
            <person name="Kiss H."/>
            <person name="Meineke L."/>
            <person name="Brettin T."/>
            <person name="Detter J.C."/>
            <person name="Han C."/>
            <person name="Larimer F."/>
            <person name="Land M."/>
            <person name="Hauser L."/>
            <person name="Kyrpides N."/>
            <person name="Ovchinnikova G."/>
            <person name="Hazen T.C."/>
        </authorList>
    </citation>
    <scope>NUCLEOTIDE SEQUENCE [LARGE SCALE GENOMIC DNA]</scope>
    <source>
        <strain evidence="1">ATCC 27774</strain>
    </source>
</reference>
<name>B8J314_DESDA</name>
<dbReference type="STRING" id="525146.Ddes_0236"/>
<protein>
    <submittedName>
        <fullName evidence="1">Uncharacterized protein</fullName>
    </submittedName>
</protein>
<organism evidence="1">
    <name type="scientific">Desulfovibrio desulfuricans (strain ATCC 27774 / DSM 6949 / MB)</name>
    <dbReference type="NCBI Taxonomy" id="525146"/>
    <lineage>
        <taxon>Bacteria</taxon>
        <taxon>Pseudomonadati</taxon>
        <taxon>Thermodesulfobacteriota</taxon>
        <taxon>Desulfovibrionia</taxon>
        <taxon>Desulfovibrionales</taxon>
        <taxon>Desulfovibrionaceae</taxon>
        <taxon>Desulfovibrio</taxon>
    </lineage>
</organism>
<dbReference type="HOGENOM" id="CLU_1977917_0_0_7"/>
<proteinExistence type="predicted"/>
<sequence length="126" mass="14525">MGVISEGKAALELTRELVSYLKKAGEHDPKLMGMFEDLREKVLSLYESDIELRQQVRELEEKVKLRENTFFNRKNGAYYIGTPEDTKDGPFCAKCFHEKEELVPMFEDSYDGEYMGRCPVCKSVIG</sequence>
<dbReference type="EMBL" id="CP001358">
    <property type="protein sequence ID" value="ACL48151.1"/>
    <property type="molecule type" value="Genomic_DNA"/>
</dbReference>